<accession>A0A940WP50</accession>
<proteinExistence type="inferred from homology"/>
<evidence type="ECO:0000259" key="2">
    <source>
        <dbReference type="Pfam" id="PF00156"/>
    </source>
</evidence>
<sequence length="238" mass="27323">MSRCLVCHESFFEAPSWSKILLLKNPERICGQCEAKLSPLIRTDCCVLCSRSLIDVHEDYKKEDRCLDCLRWESRADTNGLLERNRSLYEYNSFLKEWLTTFKFRGDAAAAIFFSEKLASVYNQEFMGYLPVAIPLSEERLLTRGFNQSALMMEGWAVDHPILSRTSGEKQSKKNRKERLRQVNVNPFTLNADKLNLIKAEKILLIDDIYTTGTTIRQAARTLREAGVEKVASLTVAR</sequence>
<reference evidence="3" key="1">
    <citation type="submission" date="2021-03" db="EMBL/GenBank/DDBJ databases">
        <title>Bacillus suaedae sp. nov., isolated from Suaeda aralocaspica.</title>
        <authorList>
            <person name="Lei R.F.R."/>
        </authorList>
    </citation>
    <scope>NUCLEOTIDE SEQUENCE</scope>
    <source>
        <strain evidence="3">YZJH907-2</strain>
    </source>
</reference>
<gene>
    <name evidence="3" type="ORF">J7W16_02790</name>
</gene>
<dbReference type="Pfam" id="PF00156">
    <property type="entry name" value="Pribosyltran"/>
    <property type="match status" value="1"/>
</dbReference>
<dbReference type="AlphaFoldDB" id="A0A940WP50"/>
<feature type="domain" description="Phosphoribosyltransferase" evidence="2">
    <location>
        <begin position="177"/>
        <end position="237"/>
    </location>
</feature>
<name>A0A940WP50_9BACI</name>
<dbReference type="SUPFAM" id="SSF53271">
    <property type="entry name" value="PRTase-like"/>
    <property type="match status" value="1"/>
</dbReference>
<dbReference type="PANTHER" id="PTHR47505:SF1">
    <property type="entry name" value="DNA UTILIZATION PROTEIN YHGH"/>
    <property type="match status" value="1"/>
</dbReference>
<dbReference type="InterPro" id="IPR051910">
    <property type="entry name" value="ComF/GntX_DNA_util-trans"/>
</dbReference>
<dbReference type="CDD" id="cd06223">
    <property type="entry name" value="PRTases_typeI"/>
    <property type="match status" value="1"/>
</dbReference>
<evidence type="ECO:0000313" key="3">
    <source>
        <dbReference type="EMBL" id="MBP3950044.1"/>
    </source>
</evidence>
<dbReference type="RefSeq" id="WP_210595656.1">
    <property type="nucleotide sequence ID" value="NZ_JAGKSQ010000001.1"/>
</dbReference>
<dbReference type="Gene3D" id="3.40.50.2020">
    <property type="match status" value="1"/>
</dbReference>
<comment type="caution">
    <text evidence="3">The sequence shown here is derived from an EMBL/GenBank/DDBJ whole genome shotgun (WGS) entry which is preliminary data.</text>
</comment>
<dbReference type="PANTHER" id="PTHR47505">
    <property type="entry name" value="DNA UTILIZATION PROTEIN YHGH"/>
    <property type="match status" value="1"/>
</dbReference>
<comment type="similarity">
    <text evidence="1">Belongs to the ComF/GntX family.</text>
</comment>
<dbReference type="Proteomes" id="UP000678228">
    <property type="component" value="Unassembled WGS sequence"/>
</dbReference>
<keyword evidence="4" id="KW-1185">Reference proteome</keyword>
<protein>
    <submittedName>
        <fullName evidence="3">ComF family protein</fullName>
    </submittedName>
</protein>
<dbReference type="InterPro" id="IPR029057">
    <property type="entry name" value="PRTase-like"/>
</dbReference>
<evidence type="ECO:0000313" key="4">
    <source>
        <dbReference type="Proteomes" id="UP000678228"/>
    </source>
</evidence>
<evidence type="ECO:0000256" key="1">
    <source>
        <dbReference type="ARBA" id="ARBA00008007"/>
    </source>
</evidence>
<organism evidence="3 4">
    <name type="scientific">Halalkalibacter suaedae</name>
    <dbReference type="NCBI Taxonomy" id="2822140"/>
    <lineage>
        <taxon>Bacteria</taxon>
        <taxon>Bacillati</taxon>
        <taxon>Bacillota</taxon>
        <taxon>Bacilli</taxon>
        <taxon>Bacillales</taxon>
        <taxon>Bacillaceae</taxon>
        <taxon>Halalkalibacter</taxon>
    </lineage>
</organism>
<dbReference type="InterPro" id="IPR000836">
    <property type="entry name" value="PRTase_dom"/>
</dbReference>
<dbReference type="EMBL" id="JAGKSQ010000001">
    <property type="protein sequence ID" value="MBP3950044.1"/>
    <property type="molecule type" value="Genomic_DNA"/>
</dbReference>